<proteinExistence type="predicted"/>
<organism evidence="2">
    <name type="scientific">marine sediment metagenome</name>
    <dbReference type="NCBI Taxonomy" id="412755"/>
    <lineage>
        <taxon>unclassified sequences</taxon>
        <taxon>metagenomes</taxon>
        <taxon>ecological metagenomes</taxon>
    </lineage>
</organism>
<feature type="region of interest" description="Disordered" evidence="1">
    <location>
        <begin position="588"/>
        <end position="629"/>
    </location>
</feature>
<reference evidence="2" key="1">
    <citation type="journal article" date="2015" name="Nature">
        <title>Complex archaea that bridge the gap between prokaryotes and eukaryotes.</title>
        <authorList>
            <person name="Spang A."/>
            <person name="Saw J.H."/>
            <person name="Jorgensen S.L."/>
            <person name="Zaremba-Niedzwiedzka K."/>
            <person name="Martijn J."/>
            <person name="Lind A.E."/>
            <person name="van Eijk R."/>
            <person name="Schleper C."/>
            <person name="Guy L."/>
            <person name="Ettema T.J."/>
        </authorList>
    </citation>
    <scope>NUCLEOTIDE SEQUENCE</scope>
</reference>
<dbReference type="AlphaFoldDB" id="A0A0F9NKV6"/>
<dbReference type="EMBL" id="LAZR01006823">
    <property type="protein sequence ID" value="KKM89390.1"/>
    <property type="molecule type" value="Genomic_DNA"/>
</dbReference>
<protein>
    <recommendedName>
        <fullName evidence="3">Portal protein</fullName>
    </recommendedName>
</protein>
<evidence type="ECO:0000256" key="1">
    <source>
        <dbReference type="SAM" id="MobiDB-lite"/>
    </source>
</evidence>
<evidence type="ECO:0000313" key="2">
    <source>
        <dbReference type="EMBL" id="KKM89390.1"/>
    </source>
</evidence>
<sequence>MALDLEDIKLAREWGLDFHSQWKAQLRTNDAIASGLWQIAWGDGEVDDASPLVQNVYLGALEDKTNTAGAGSPAIFVPPPPGTTEDRGEKIAQKRKRVYQSYGDRSDMPKLRKKLYRDWLHAGAGFMIPWTDFFDENSQPTPTASRAPYFMHLDPRQAYPLAHDNRDRLVKIMFIRQRRVASLKEEYGANLPAFRGFKTFRTLKQMDDAEFLEEVWYFDSTYWGVALGDSLLSREHQGRAILPNTLLDSIGGSNLVWVDEPTKHGLGRCPVLEMKRLTHDGSYRGALEDVIPAMRTAQNFMARLLDDMEQNIYAPVVLDNIENEEDYGPGAILRGTGDGRAAILRDRPNVNFEAQRTVTDIISQAHRQATWPVQRSGDADASVVSAKGVVALAGSFNSELATAQQDMEMTLMDANRVAAAFDEKHCFGLKKIHVMEGVRAFNVKYDPAKLFKGDYRNKVSYGDSTGMDESNRLTKLALLRNLEAISLRTFMEKSGATEDPLQEERDIAIENLTKMFYTVLLPQQIEQGNISALQDFVVRIDDDGETVRSAVLQTIKELEIAAGPVPGQGGNGQGPGDVIQQMRSLASGGIPGQAAGQPEPPTIGRDLQNMLPSGQRRLVSETAPGGTAA</sequence>
<evidence type="ECO:0008006" key="3">
    <source>
        <dbReference type="Google" id="ProtNLM"/>
    </source>
</evidence>
<name>A0A0F9NKV6_9ZZZZ</name>
<gene>
    <name evidence="2" type="ORF">LCGC14_1249180</name>
</gene>
<comment type="caution">
    <text evidence="2">The sequence shown here is derived from an EMBL/GenBank/DDBJ whole genome shotgun (WGS) entry which is preliminary data.</text>
</comment>
<accession>A0A0F9NKV6</accession>